<proteinExistence type="predicted"/>
<name>A0A9N9K7S8_9GLOM</name>
<sequence>KRHNNGNNDNDDNDNNVETLRKRIKINDDDDDDDDDKTYKIIAHKLNDLETINNLFSDVNNNKINNKHEE</sequence>
<feature type="non-terminal residue" evidence="1">
    <location>
        <position position="1"/>
    </location>
</feature>
<dbReference type="Proteomes" id="UP000789405">
    <property type="component" value="Unassembled WGS sequence"/>
</dbReference>
<reference evidence="1" key="1">
    <citation type="submission" date="2021-06" db="EMBL/GenBank/DDBJ databases">
        <authorList>
            <person name="Kallberg Y."/>
            <person name="Tangrot J."/>
            <person name="Rosling A."/>
        </authorList>
    </citation>
    <scope>NUCLEOTIDE SEQUENCE</scope>
    <source>
        <strain evidence="1">MA453B</strain>
    </source>
</reference>
<comment type="caution">
    <text evidence="1">The sequence shown here is derived from an EMBL/GenBank/DDBJ whole genome shotgun (WGS) entry which is preliminary data.</text>
</comment>
<dbReference type="EMBL" id="CAJVPY010047467">
    <property type="protein sequence ID" value="CAG8811383.1"/>
    <property type="molecule type" value="Genomic_DNA"/>
</dbReference>
<keyword evidence="2" id="KW-1185">Reference proteome</keyword>
<protein>
    <submittedName>
        <fullName evidence="1">11565_t:CDS:1</fullName>
    </submittedName>
</protein>
<evidence type="ECO:0000313" key="1">
    <source>
        <dbReference type="EMBL" id="CAG8811383.1"/>
    </source>
</evidence>
<accession>A0A9N9K7S8</accession>
<gene>
    <name evidence="1" type="ORF">DERYTH_LOCUS25455</name>
</gene>
<evidence type="ECO:0000313" key="2">
    <source>
        <dbReference type="Proteomes" id="UP000789405"/>
    </source>
</evidence>
<organism evidence="1 2">
    <name type="scientific">Dentiscutata erythropus</name>
    <dbReference type="NCBI Taxonomy" id="1348616"/>
    <lineage>
        <taxon>Eukaryota</taxon>
        <taxon>Fungi</taxon>
        <taxon>Fungi incertae sedis</taxon>
        <taxon>Mucoromycota</taxon>
        <taxon>Glomeromycotina</taxon>
        <taxon>Glomeromycetes</taxon>
        <taxon>Diversisporales</taxon>
        <taxon>Gigasporaceae</taxon>
        <taxon>Dentiscutata</taxon>
    </lineage>
</organism>
<dbReference type="AlphaFoldDB" id="A0A9N9K7S8"/>